<organism evidence="1 2">
    <name type="scientific">Parablautia muri</name>
    <dbReference type="NCBI Taxonomy" id="2320879"/>
    <lineage>
        <taxon>Bacteria</taxon>
        <taxon>Bacillati</taxon>
        <taxon>Bacillota</taxon>
        <taxon>Clostridia</taxon>
        <taxon>Lachnospirales</taxon>
        <taxon>Lachnospiraceae</taxon>
        <taxon>Parablautia</taxon>
    </lineage>
</organism>
<sequence>MRKSVPQENLLYEKPAYAKIIQNTLSKEKEISQRKAGDNFEKQIDKKGNFKKNNIPPAFRHICLHAVFVFSFL</sequence>
<evidence type="ECO:0000313" key="2">
    <source>
        <dbReference type="Proteomes" id="UP001154420"/>
    </source>
</evidence>
<dbReference type="AlphaFoldDB" id="A0A9X5GU27"/>
<name>A0A9X5GU27_9FIRM</name>
<protein>
    <submittedName>
        <fullName evidence="1">Uncharacterized protein</fullName>
    </submittedName>
</protein>
<proteinExistence type="predicted"/>
<dbReference type="Proteomes" id="UP001154420">
    <property type="component" value="Unassembled WGS sequence"/>
</dbReference>
<gene>
    <name evidence="1" type="ORF">D5281_19060</name>
</gene>
<accession>A0A9X5GU27</accession>
<reference evidence="1" key="1">
    <citation type="submission" date="2018-09" db="EMBL/GenBank/DDBJ databases">
        <title>Murine metabolic-syndrome-specific gut microbial biobank.</title>
        <authorList>
            <person name="Liu C."/>
        </authorList>
    </citation>
    <scope>NUCLEOTIDE SEQUENCE</scope>
    <source>
        <strain evidence="1">D42-62</strain>
    </source>
</reference>
<dbReference type="EMBL" id="QZDT01000044">
    <property type="protein sequence ID" value="NBJ94616.1"/>
    <property type="molecule type" value="Genomic_DNA"/>
</dbReference>
<comment type="caution">
    <text evidence="1">The sequence shown here is derived from an EMBL/GenBank/DDBJ whole genome shotgun (WGS) entry which is preliminary data.</text>
</comment>
<evidence type="ECO:0000313" key="1">
    <source>
        <dbReference type="EMBL" id="NBJ94616.1"/>
    </source>
</evidence>
<keyword evidence="2" id="KW-1185">Reference proteome</keyword>